<feature type="transmembrane region" description="Helical" evidence="1">
    <location>
        <begin position="7"/>
        <end position="26"/>
    </location>
</feature>
<organism evidence="3 4">
    <name type="scientific">Leuconostoc pseudomesenteroides</name>
    <dbReference type="NCBI Taxonomy" id="33968"/>
    <lineage>
        <taxon>Bacteria</taxon>
        <taxon>Bacillati</taxon>
        <taxon>Bacillota</taxon>
        <taxon>Bacilli</taxon>
        <taxon>Lactobacillales</taxon>
        <taxon>Lactobacillaceae</taxon>
        <taxon>Leuconostoc</taxon>
    </lineage>
</organism>
<keyword evidence="1" id="KW-0472">Membrane</keyword>
<keyword evidence="1" id="KW-0812">Transmembrane</keyword>
<dbReference type="RefSeq" id="WP_010285934.1">
    <property type="nucleotide sequence ID" value="NZ_CP042383.1"/>
</dbReference>
<gene>
    <name evidence="3" type="ORF">FGL85_05235</name>
    <name evidence="2" type="ORF">P1N92_01230</name>
</gene>
<evidence type="ECO:0000256" key="1">
    <source>
        <dbReference type="SAM" id="Phobius"/>
    </source>
</evidence>
<keyword evidence="5" id="KW-1185">Reference proteome</keyword>
<accession>A0A5B8SXK4</accession>
<reference evidence="3 4" key="1">
    <citation type="submission" date="2019-06" db="EMBL/GenBank/DDBJ databases">
        <title>Genome analyses of bacteria isolated from kimchi.</title>
        <authorList>
            <person name="Lee S."/>
            <person name="Ahn S."/>
            <person name="Roh S."/>
        </authorList>
    </citation>
    <scope>NUCLEOTIDE SEQUENCE [LARGE SCALE GENOMIC DNA]</scope>
    <source>
        <strain evidence="3 4">CBA3630</strain>
    </source>
</reference>
<keyword evidence="1" id="KW-1133">Transmembrane helix</keyword>
<evidence type="ECO:0000313" key="2">
    <source>
        <dbReference type="EMBL" id="MDG9732739.1"/>
    </source>
</evidence>
<name>A0A5B8SXK4_LEUPS</name>
<dbReference type="Proteomes" id="UP001529201">
    <property type="component" value="Unassembled WGS sequence"/>
</dbReference>
<dbReference type="KEGG" id="lpse:FGL85_05235"/>
<dbReference type="GeneID" id="64344255"/>
<dbReference type="AlphaFoldDB" id="A0A5B8SXK4"/>
<evidence type="ECO:0000313" key="3">
    <source>
        <dbReference type="EMBL" id="QEA41932.1"/>
    </source>
</evidence>
<reference evidence="2 5" key="2">
    <citation type="submission" date="2023-02" db="EMBL/GenBank/DDBJ databases">
        <title>Antimicrobial susceptibility testing and tentative epidemiological cut-off values for Lactobacillaceae family species intended for ingestion.</title>
        <authorList>
            <person name="Noehr-Meldgaard K."/>
            <person name="Struve C."/>
            <person name="Ingmer H."/>
            <person name="Koza A."/>
            <person name="Al-Nakeeb K."/>
            <person name="Agersoe Y."/>
        </authorList>
    </citation>
    <scope>NUCLEOTIDE SEQUENCE [LARGE SCALE GENOMIC DNA]</scope>
    <source>
        <strain evidence="2 5">DSM 20193</strain>
    </source>
</reference>
<protein>
    <submittedName>
        <fullName evidence="3">Uncharacterized protein</fullName>
    </submittedName>
</protein>
<sequence>MFNLAARIVLPLIAIVAFISVFLLYYHHYLTLWLTILLVVILVILVNIGYIWLYWQKQKTQFEEDDA</sequence>
<proteinExistence type="predicted"/>
<evidence type="ECO:0000313" key="4">
    <source>
        <dbReference type="Proteomes" id="UP000321296"/>
    </source>
</evidence>
<feature type="transmembrane region" description="Helical" evidence="1">
    <location>
        <begin position="32"/>
        <end position="55"/>
    </location>
</feature>
<evidence type="ECO:0000313" key="5">
    <source>
        <dbReference type="Proteomes" id="UP001529201"/>
    </source>
</evidence>
<dbReference type="EMBL" id="CP042383">
    <property type="protein sequence ID" value="QEA41932.1"/>
    <property type="molecule type" value="Genomic_DNA"/>
</dbReference>
<dbReference type="Proteomes" id="UP000321296">
    <property type="component" value="Chromosome"/>
</dbReference>
<dbReference type="EMBL" id="JARGDN010000002">
    <property type="protein sequence ID" value="MDG9732739.1"/>
    <property type="molecule type" value="Genomic_DNA"/>
</dbReference>